<dbReference type="InterPro" id="IPR036249">
    <property type="entry name" value="Thioredoxin-like_sf"/>
</dbReference>
<keyword evidence="4 6" id="KW-0508">mRNA splicing</keyword>
<dbReference type="PANTHER" id="PTHR12052:SF5">
    <property type="entry name" value="THIOREDOXIN-LIKE PROTEIN 4A"/>
    <property type="match status" value="1"/>
</dbReference>
<dbReference type="Pfam" id="PF02966">
    <property type="entry name" value="DIM1"/>
    <property type="match status" value="1"/>
</dbReference>
<accession>A0ABQ5K354</accession>
<gene>
    <name evidence="7" type="ORF">ADUPG1_013489</name>
</gene>
<name>A0ABQ5K354_9EUKA</name>
<sequence>MSFLLKHLKHAYAIEQALEFFQEKVVILRFGIESDIGCMEIDELLYNIEPKLAKFAVIYAIDLEEVSDFTEVYELYSTYNIMFFFRNKHIQVDCGSGDNTKIDFSITEEEEFIAIVELVYEAGLKGRGLAVAPKQYSRRE</sequence>
<keyword evidence="3 6" id="KW-0507">mRNA processing</keyword>
<evidence type="ECO:0000256" key="1">
    <source>
        <dbReference type="ARBA" id="ARBA00004123"/>
    </source>
</evidence>
<dbReference type="PIRSF" id="PIRSF017199">
    <property type="entry name" value="mRNA_splic_U5"/>
    <property type="match status" value="1"/>
</dbReference>
<evidence type="ECO:0000256" key="2">
    <source>
        <dbReference type="ARBA" id="ARBA00008241"/>
    </source>
</evidence>
<dbReference type="SMART" id="SM01410">
    <property type="entry name" value="DIM1"/>
    <property type="match status" value="1"/>
</dbReference>
<protein>
    <submittedName>
        <fullName evidence="7">Dim1 family like protein</fullName>
    </submittedName>
</protein>
<keyword evidence="8" id="KW-1185">Reference proteome</keyword>
<comment type="similarity">
    <text evidence="2 6">Belongs to the DIM1 family.</text>
</comment>
<comment type="subcellular location">
    <subcellularLocation>
        <location evidence="1 6">Nucleus</location>
    </subcellularLocation>
</comment>
<reference evidence="7" key="1">
    <citation type="submission" date="2022-03" db="EMBL/GenBank/DDBJ databases">
        <title>Draft genome sequence of Aduncisulcus paluster, a free-living microaerophilic Fornicata.</title>
        <authorList>
            <person name="Yuyama I."/>
            <person name="Kume K."/>
            <person name="Tamura T."/>
            <person name="Inagaki Y."/>
            <person name="Hashimoto T."/>
        </authorList>
    </citation>
    <scope>NUCLEOTIDE SEQUENCE</scope>
    <source>
        <strain evidence="7">NY0171</strain>
    </source>
</reference>
<evidence type="ECO:0000256" key="4">
    <source>
        <dbReference type="ARBA" id="ARBA00023187"/>
    </source>
</evidence>
<evidence type="ECO:0000313" key="7">
    <source>
        <dbReference type="EMBL" id="GKT26810.1"/>
    </source>
</evidence>
<keyword evidence="5 6" id="KW-0539">Nucleus</keyword>
<evidence type="ECO:0000256" key="6">
    <source>
        <dbReference type="PIRNR" id="PIRNR017199"/>
    </source>
</evidence>
<evidence type="ECO:0000256" key="3">
    <source>
        <dbReference type="ARBA" id="ARBA00022664"/>
    </source>
</evidence>
<organism evidence="7 8">
    <name type="scientific">Aduncisulcus paluster</name>
    <dbReference type="NCBI Taxonomy" id="2918883"/>
    <lineage>
        <taxon>Eukaryota</taxon>
        <taxon>Metamonada</taxon>
        <taxon>Carpediemonas-like organisms</taxon>
        <taxon>Aduncisulcus</taxon>
    </lineage>
</organism>
<dbReference type="InterPro" id="IPR004123">
    <property type="entry name" value="Dim1"/>
</dbReference>
<comment type="caution">
    <text evidence="7">The sequence shown here is derived from an EMBL/GenBank/DDBJ whole genome shotgun (WGS) entry which is preliminary data.</text>
</comment>
<dbReference type="Gene3D" id="3.40.30.10">
    <property type="entry name" value="Glutaredoxin"/>
    <property type="match status" value="1"/>
</dbReference>
<dbReference type="Proteomes" id="UP001057375">
    <property type="component" value="Unassembled WGS sequence"/>
</dbReference>
<dbReference type="EMBL" id="BQXS01012680">
    <property type="protein sequence ID" value="GKT26810.1"/>
    <property type="molecule type" value="Genomic_DNA"/>
</dbReference>
<proteinExistence type="inferred from homology"/>
<evidence type="ECO:0000256" key="5">
    <source>
        <dbReference type="ARBA" id="ARBA00023242"/>
    </source>
</evidence>
<evidence type="ECO:0000313" key="8">
    <source>
        <dbReference type="Proteomes" id="UP001057375"/>
    </source>
</evidence>
<dbReference type="SUPFAM" id="SSF52833">
    <property type="entry name" value="Thioredoxin-like"/>
    <property type="match status" value="1"/>
</dbReference>
<dbReference type="PANTHER" id="PTHR12052">
    <property type="entry name" value="THIOREDOXIN-LIKE PROTEN 4A, 4B"/>
    <property type="match status" value="1"/>
</dbReference>